<dbReference type="InterPro" id="IPR016117">
    <property type="entry name" value="ArgJ-like_dom_sf"/>
</dbReference>
<gene>
    <name evidence="2" type="ORF">GGR23_000071</name>
</gene>
<dbReference type="CDD" id="cd02252">
    <property type="entry name" value="nylC_like"/>
    <property type="match status" value="1"/>
</dbReference>
<protein>
    <submittedName>
        <fullName evidence="2">L-aminopeptidase/D-esterase-like protein</fullName>
    </submittedName>
</protein>
<name>A0A7W6J181_9HYPH</name>
<dbReference type="PANTHER" id="PTHR36512">
    <property type="entry name" value="D-AMINOPEPTIDASE"/>
    <property type="match status" value="1"/>
</dbReference>
<dbReference type="EMBL" id="JACIEZ010000001">
    <property type="protein sequence ID" value="MBB4062910.1"/>
    <property type="molecule type" value="Genomic_DNA"/>
</dbReference>
<dbReference type="AlphaFoldDB" id="A0A7W6J181"/>
<accession>A0A7W6J181</accession>
<dbReference type="GO" id="GO:0004177">
    <property type="term" value="F:aminopeptidase activity"/>
    <property type="evidence" value="ECO:0007669"/>
    <property type="project" value="UniProtKB-KW"/>
</dbReference>
<evidence type="ECO:0000313" key="2">
    <source>
        <dbReference type="EMBL" id="MBB4062910.1"/>
    </source>
</evidence>
<keyword evidence="2" id="KW-0645">Protease</keyword>
<comment type="caution">
    <text evidence="2">The sequence shown here is derived from an EMBL/GenBank/DDBJ whole genome shotgun (WGS) entry which is preliminary data.</text>
</comment>
<evidence type="ECO:0000256" key="1">
    <source>
        <dbReference type="ARBA" id="ARBA00007068"/>
    </source>
</evidence>
<dbReference type="Pfam" id="PF03576">
    <property type="entry name" value="Peptidase_S58"/>
    <property type="match status" value="1"/>
</dbReference>
<reference evidence="2 3" key="1">
    <citation type="submission" date="2020-08" db="EMBL/GenBank/DDBJ databases">
        <title>Genomic Encyclopedia of Type Strains, Phase IV (KMG-IV): sequencing the most valuable type-strain genomes for metagenomic binning, comparative biology and taxonomic classification.</title>
        <authorList>
            <person name="Goeker M."/>
        </authorList>
    </citation>
    <scope>NUCLEOTIDE SEQUENCE [LARGE SCALE GENOMIC DNA]</scope>
    <source>
        <strain evidence="2 3">DSM 29853</strain>
    </source>
</reference>
<organism evidence="2 3">
    <name type="scientific">Gellertiella hungarica</name>
    <dbReference type="NCBI Taxonomy" id="1572859"/>
    <lineage>
        <taxon>Bacteria</taxon>
        <taxon>Pseudomonadati</taxon>
        <taxon>Pseudomonadota</taxon>
        <taxon>Alphaproteobacteria</taxon>
        <taxon>Hyphomicrobiales</taxon>
        <taxon>Rhizobiaceae</taxon>
        <taxon>Gellertiella</taxon>
    </lineage>
</organism>
<dbReference type="InterPro" id="IPR005321">
    <property type="entry name" value="Peptidase_S58_DmpA"/>
</dbReference>
<dbReference type="Gene3D" id="3.60.70.12">
    <property type="entry name" value="L-amino peptidase D-ALA esterase/amidase"/>
    <property type="match status" value="1"/>
</dbReference>
<evidence type="ECO:0000313" key="3">
    <source>
        <dbReference type="Proteomes" id="UP000528286"/>
    </source>
</evidence>
<proteinExistence type="inferred from homology"/>
<dbReference type="Proteomes" id="UP000528286">
    <property type="component" value="Unassembled WGS sequence"/>
</dbReference>
<dbReference type="SUPFAM" id="SSF56266">
    <property type="entry name" value="DmpA/ArgJ-like"/>
    <property type="match status" value="1"/>
</dbReference>
<dbReference type="PANTHER" id="PTHR36512:SF3">
    <property type="entry name" value="BLR5678 PROTEIN"/>
    <property type="match status" value="1"/>
</dbReference>
<dbReference type="RefSeq" id="WP_183364112.1">
    <property type="nucleotide sequence ID" value="NZ_JACIEZ010000001.1"/>
</dbReference>
<sequence length="334" mass="34356">MLNLLTDIDGVSVGHATDLHRATGVTVVVFDRQANASVSILGGAPGSRDSAMLDPANSVQAVDALVLSGGSIFGLDATGGVLDGLRADGRGLAFGNTIVPIAAQAILFDLMNGGDKDWGEQNPYQRLGHAAYRAARKGAFALGTVGAGTGATTARLKGGLGSASAVTSKGHRVAALVAVNALGSPTVGTGPHFWAAPFEIDGEFGGLGYPPSFRREDTDLFVKGMEPAATTIGMVVTDARLSKAECHRLAILGQDGLVRSIHPAHFPSDGDTVFGAATGEKPVADPLEFMEICHLAMTTMARAVARGLYEATALPQPGARPAWRDIHAKAVSRP</sequence>
<keyword evidence="2" id="KW-0031">Aminopeptidase</keyword>
<comment type="similarity">
    <text evidence="1">Belongs to the peptidase S58 family.</text>
</comment>
<keyword evidence="2" id="KW-0378">Hydrolase</keyword>
<keyword evidence="3" id="KW-1185">Reference proteome</keyword>